<keyword evidence="4 9" id="KW-0949">S-adenosyl-L-methionine</keyword>
<dbReference type="GO" id="GO:0046872">
    <property type="term" value="F:metal ion binding"/>
    <property type="evidence" value="ECO:0007669"/>
    <property type="project" value="UniProtKB-UniRule"/>
</dbReference>
<evidence type="ECO:0000256" key="9">
    <source>
        <dbReference type="RuleBase" id="RU364116"/>
    </source>
</evidence>
<dbReference type="GO" id="GO:0005737">
    <property type="term" value="C:cytoplasm"/>
    <property type="evidence" value="ECO:0007669"/>
    <property type="project" value="UniProtKB-SubCell"/>
</dbReference>
<evidence type="ECO:0000256" key="1">
    <source>
        <dbReference type="ARBA" id="ARBA00006100"/>
    </source>
</evidence>
<dbReference type="Pfam" id="PF04055">
    <property type="entry name" value="Radical_SAM"/>
    <property type="match status" value="1"/>
</dbReference>
<reference evidence="11 12" key="1">
    <citation type="submission" date="2017-06" db="EMBL/GenBank/DDBJ databases">
        <authorList>
            <consortium name="Pathogen Informatics"/>
        </authorList>
    </citation>
    <scope>NUCLEOTIDE SEQUENCE [LARGE SCALE GENOMIC DNA]</scope>
    <source>
        <strain evidence="11 12">NCTC12018</strain>
    </source>
</reference>
<dbReference type="EMBL" id="LT906470">
    <property type="protein sequence ID" value="SNV64367.1"/>
    <property type="molecule type" value="Genomic_DNA"/>
</dbReference>
<organism evidence="11 12">
    <name type="scientific">Veillonella rodentium</name>
    <dbReference type="NCBI Taxonomy" id="248315"/>
    <lineage>
        <taxon>Bacteria</taxon>
        <taxon>Bacillati</taxon>
        <taxon>Bacillota</taxon>
        <taxon>Negativicutes</taxon>
        <taxon>Veillonellales</taxon>
        <taxon>Veillonellaceae</taxon>
        <taxon>Veillonella</taxon>
    </lineage>
</organism>
<dbReference type="SFLD" id="SFLDF00288">
    <property type="entry name" value="HemN-like__clustered_with_nucl"/>
    <property type="match status" value="1"/>
</dbReference>
<dbReference type="AlphaFoldDB" id="A0A239Z051"/>
<dbReference type="InterPro" id="IPR058240">
    <property type="entry name" value="rSAM_sf"/>
</dbReference>
<keyword evidence="8 9" id="KW-0143">Chaperone</keyword>
<keyword evidence="3 9" id="KW-0349">Heme</keyword>
<dbReference type="Pfam" id="PF06969">
    <property type="entry name" value="HemN_C"/>
    <property type="match status" value="1"/>
</dbReference>
<dbReference type="PROSITE" id="PS51918">
    <property type="entry name" value="RADICAL_SAM"/>
    <property type="match status" value="1"/>
</dbReference>
<dbReference type="SFLD" id="SFLDG01065">
    <property type="entry name" value="anaerobic_coproporphyrinogen-I"/>
    <property type="match status" value="2"/>
</dbReference>
<feature type="domain" description="Radical SAM core" evidence="10">
    <location>
        <begin position="11"/>
        <end position="250"/>
    </location>
</feature>
<evidence type="ECO:0000313" key="11">
    <source>
        <dbReference type="EMBL" id="SNV64367.1"/>
    </source>
</evidence>
<dbReference type="SUPFAM" id="SSF102114">
    <property type="entry name" value="Radical SAM enzymes"/>
    <property type="match status" value="1"/>
</dbReference>
<evidence type="ECO:0000313" key="12">
    <source>
        <dbReference type="Proteomes" id="UP000214973"/>
    </source>
</evidence>
<dbReference type="InterPro" id="IPR006638">
    <property type="entry name" value="Elp3/MiaA/NifB-like_rSAM"/>
</dbReference>
<dbReference type="CDD" id="cd01335">
    <property type="entry name" value="Radical_SAM"/>
    <property type="match status" value="1"/>
</dbReference>
<keyword evidence="9" id="KW-0004">4Fe-4S</keyword>
<dbReference type="Gene3D" id="3.20.20.70">
    <property type="entry name" value="Aldolase class I"/>
    <property type="match status" value="1"/>
</dbReference>
<keyword evidence="5 9" id="KW-0479">Metal-binding</keyword>
<proteinExistence type="inferred from homology"/>
<dbReference type="InterPro" id="IPR010723">
    <property type="entry name" value="HemN_C"/>
</dbReference>
<dbReference type="KEGG" id="vrm:44547418_00894"/>
<dbReference type="PANTHER" id="PTHR13932:SF5">
    <property type="entry name" value="RADICAL S-ADENOSYL METHIONINE DOMAIN-CONTAINING PROTEIN 1, MITOCHONDRIAL"/>
    <property type="match status" value="1"/>
</dbReference>
<comment type="function">
    <text evidence="9">Probably acts as a heme chaperone, transferring heme to an unknown acceptor. Binds one molecule of heme per monomer, possibly covalently. Binds 1 [4Fe-4S] cluster. The cluster is coordinated with 3 cysteines and an exchangeable S-adenosyl-L-methionine.</text>
</comment>
<evidence type="ECO:0000256" key="5">
    <source>
        <dbReference type="ARBA" id="ARBA00022723"/>
    </source>
</evidence>
<gene>
    <name evidence="11" type="primary">hemN_1</name>
    <name evidence="11" type="ORF">SAMEA44547418_00894</name>
</gene>
<keyword evidence="9" id="KW-0963">Cytoplasm</keyword>
<dbReference type="InterPro" id="IPR013785">
    <property type="entry name" value="Aldolase_TIM"/>
</dbReference>
<dbReference type="PANTHER" id="PTHR13932">
    <property type="entry name" value="COPROPORPHYRINIGEN III OXIDASE"/>
    <property type="match status" value="1"/>
</dbReference>
<dbReference type="Proteomes" id="UP000214973">
    <property type="component" value="Chromosome 1"/>
</dbReference>
<dbReference type="InterPro" id="IPR007197">
    <property type="entry name" value="rSAM"/>
</dbReference>
<keyword evidence="6 9" id="KW-0408">Iron</keyword>
<dbReference type="GO" id="GO:0006779">
    <property type="term" value="P:porphyrin-containing compound biosynthetic process"/>
    <property type="evidence" value="ECO:0007669"/>
    <property type="project" value="InterPro"/>
</dbReference>
<comment type="subcellular location">
    <subcellularLocation>
        <location evidence="9">Cytoplasm</location>
    </subcellularLocation>
</comment>
<keyword evidence="7 9" id="KW-0411">Iron-sulfur</keyword>
<sequence>MIQTDSKTMDLSTIGDMGLYVHIPFCKQKCIYCDFPAYQNLQDYYETYVYALVQEIDLWANVHPESKFRPIDTIYFGGGTPTELSIDQLKIILDKIRHTFTLTDPCHMTIEANPGEVDLTYLTKLVNLGFNRISFGIQTFDDKALIWLHRSHTAEKAVQVVQDAKNADFEDINIDLIYGLPNQTVADVQRNLEIVRDLPINHISTYGLQIEVGTYLYHLVKRNLISIPDESIDESMYDAMMTGLCELGFERYEISNFAKSGSYSRHNLKYWHYIDYLGFGAGAHSFYDGVRRSNNRNVMPYIQLVDRYEMPIVETDDISIERAQEDFCFLALRTKWGLDEQLFKDHFGISVRNLFGPSIDELVAKGLMNFHHGAYHLTPEGAKHGNYVFSQFIRE</sequence>
<keyword evidence="11" id="KW-0560">Oxidoreductase</keyword>
<dbReference type="GO" id="GO:0004109">
    <property type="term" value="F:coproporphyrinogen oxidase activity"/>
    <property type="evidence" value="ECO:0007669"/>
    <property type="project" value="InterPro"/>
</dbReference>
<dbReference type="NCBIfam" id="TIGR00539">
    <property type="entry name" value="hemN_rel"/>
    <property type="match status" value="1"/>
</dbReference>
<dbReference type="SFLD" id="SFLDF00562">
    <property type="entry name" value="HemN-like__clustered_with_heat"/>
    <property type="match status" value="1"/>
</dbReference>
<evidence type="ECO:0000256" key="2">
    <source>
        <dbReference type="ARBA" id="ARBA00017228"/>
    </source>
</evidence>
<evidence type="ECO:0000256" key="7">
    <source>
        <dbReference type="ARBA" id="ARBA00023014"/>
    </source>
</evidence>
<evidence type="ECO:0000256" key="4">
    <source>
        <dbReference type="ARBA" id="ARBA00022691"/>
    </source>
</evidence>
<accession>A0A239Z051</accession>
<keyword evidence="12" id="KW-1185">Reference proteome</keyword>
<dbReference type="SFLD" id="SFLDS00029">
    <property type="entry name" value="Radical_SAM"/>
    <property type="match status" value="2"/>
</dbReference>
<evidence type="ECO:0000256" key="3">
    <source>
        <dbReference type="ARBA" id="ARBA00022617"/>
    </source>
</evidence>
<protein>
    <recommendedName>
        <fullName evidence="2 9">Heme chaperone HemW</fullName>
    </recommendedName>
</protein>
<evidence type="ECO:0000256" key="8">
    <source>
        <dbReference type="ARBA" id="ARBA00023186"/>
    </source>
</evidence>
<dbReference type="InterPro" id="IPR004559">
    <property type="entry name" value="HemW-like"/>
</dbReference>
<evidence type="ECO:0000259" key="10">
    <source>
        <dbReference type="PROSITE" id="PS51918"/>
    </source>
</evidence>
<dbReference type="SFLD" id="SFLDG01082">
    <property type="entry name" value="B12-binding_domain_containing"/>
    <property type="match status" value="1"/>
</dbReference>
<dbReference type="SMART" id="SM00729">
    <property type="entry name" value="Elp3"/>
    <property type="match status" value="1"/>
</dbReference>
<name>A0A239Z051_9FIRM</name>
<dbReference type="GO" id="GO:0051539">
    <property type="term" value="F:4 iron, 4 sulfur cluster binding"/>
    <property type="evidence" value="ECO:0007669"/>
    <property type="project" value="UniProtKB-UniRule"/>
</dbReference>
<dbReference type="InterPro" id="IPR034505">
    <property type="entry name" value="Coproporphyrinogen-III_oxidase"/>
</dbReference>
<evidence type="ECO:0000256" key="6">
    <source>
        <dbReference type="ARBA" id="ARBA00023004"/>
    </source>
</evidence>
<comment type="similarity">
    <text evidence="1">Belongs to the anaerobic coproporphyrinogen-III oxidase family. HemW subfamily.</text>
</comment>